<gene>
    <name evidence="3" type="ORF">BVJ53_07325</name>
    <name evidence="2" type="ORF">BVJ53_14350</name>
</gene>
<dbReference type="Proteomes" id="UP000290475">
    <property type="component" value="Unassembled WGS sequence"/>
</dbReference>
<sequence>MGKSKKNQLTKHTSTEQSKSSFGRILTNRNFASDKPQGIQLASDSRTTARFKLSIEHVLENNYQFKDMRVEDIKNFSKFITSTVGRGLTITQVESSLLRTDGPHGAKNIEQVDGEKKEMYHFGQDRTKFRVHGYYNDEDYFVIHRIDPQHKKFK</sequence>
<accession>A0A4Q1U1I9</accession>
<proteinExistence type="predicted"/>
<dbReference type="AlphaFoldDB" id="A0A4Q1U1I9"/>
<evidence type="ECO:0000313" key="4">
    <source>
        <dbReference type="Proteomes" id="UP000290475"/>
    </source>
</evidence>
<dbReference type="NCBIfam" id="NF046006">
    <property type="entry name" value="MAG6450_fam"/>
    <property type="match status" value="1"/>
</dbReference>
<feature type="region of interest" description="Disordered" evidence="1">
    <location>
        <begin position="1"/>
        <end position="23"/>
    </location>
</feature>
<reference evidence="3 4" key="1">
    <citation type="submission" date="2017-01" db="EMBL/GenBank/DDBJ databases">
        <title>Lactobacillus chiayiensis sp. nov., a lactic acid bacterium isolated from compost.</title>
        <authorList>
            <person name="Huang C.-H."/>
        </authorList>
    </citation>
    <scope>NUCLEOTIDE SEQUENCE [LARGE SCALE GENOMIC DNA]</scope>
    <source>
        <strain evidence="4">chh01</strain>
        <strain evidence="3">Chh01</strain>
    </source>
</reference>
<evidence type="ECO:0000313" key="2">
    <source>
        <dbReference type="EMBL" id="RXT17739.1"/>
    </source>
</evidence>
<evidence type="ECO:0000313" key="3">
    <source>
        <dbReference type="EMBL" id="RXT24555.1"/>
    </source>
</evidence>
<protein>
    <submittedName>
        <fullName evidence="3">Uncharacterized protein</fullName>
    </submittedName>
</protein>
<dbReference type="EMBL" id="MSSM01000017">
    <property type="protein sequence ID" value="RXT24555.1"/>
    <property type="molecule type" value="Genomic_DNA"/>
</dbReference>
<dbReference type="RefSeq" id="WP_129301856.1">
    <property type="nucleotide sequence ID" value="NZ_MSSM01000017.1"/>
</dbReference>
<feature type="compositionally biased region" description="Polar residues" evidence="1">
    <location>
        <begin position="10"/>
        <end position="23"/>
    </location>
</feature>
<name>A0A4Q1U1I9_9LACO</name>
<comment type="caution">
    <text evidence="3">The sequence shown here is derived from an EMBL/GenBank/DDBJ whole genome shotgun (WGS) entry which is preliminary data.</text>
</comment>
<evidence type="ECO:0000256" key="1">
    <source>
        <dbReference type="SAM" id="MobiDB-lite"/>
    </source>
</evidence>
<organism evidence="3 4">
    <name type="scientific">Lacticaseibacillus chiayiensis</name>
    <dbReference type="NCBI Taxonomy" id="2100821"/>
    <lineage>
        <taxon>Bacteria</taxon>
        <taxon>Bacillati</taxon>
        <taxon>Bacillota</taxon>
        <taxon>Bacilli</taxon>
        <taxon>Lactobacillales</taxon>
        <taxon>Lactobacillaceae</taxon>
        <taxon>Lacticaseibacillus</taxon>
    </lineage>
</organism>
<dbReference type="EMBL" id="MSSM01000067">
    <property type="protein sequence ID" value="RXT17739.1"/>
    <property type="molecule type" value="Genomic_DNA"/>
</dbReference>